<keyword evidence="3" id="KW-1185">Reference proteome</keyword>
<reference evidence="2" key="1">
    <citation type="journal article" date="2023" name="Mol. Phylogenet. Evol.">
        <title>Genome-scale phylogeny and comparative genomics of the fungal order Sordariales.</title>
        <authorList>
            <person name="Hensen N."/>
            <person name="Bonometti L."/>
            <person name="Westerberg I."/>
            <person name="Brannstrom I.O."/>
            <person name="Guillou S."/>
            <person name="Cros-Aarteil S."/>
            <person name="Calhoun S."/>
            <person name="Haridas S."/>
            <person name="Kuo A."/>
            <person name="Mondo S."/>
            <person name="Pangilinan J."/>
            <person name="Riley R."/>
            <person name="LaButti K."/>
            <person name="Andreopoulos B."/>
            <person name="Lipzen A."/>
            <person name="Chen C."/>
            <person name="Yan M."/>
            <person name="Daum C."/>
            <person name="Ng V."/>
            <person name="Clum A."/>
            <person name="Steindorff A."/>
            <person name="Ohm R.A."/>
            <person name="Martin F."/>
            <person name="Silar P."/>
            <person name="Natvig D.O."/>
            <person name="Lalanne C."/>
            <person name="Gautier V."/>
            <person name="Ament-Velasquez S.L."/>
            <person name="Kruys A."/>
            <person name="Hutchinson M.I."/>
            <person name="Powell A.J."/>
            <person name="Barry K."/>
            <person name="Miller A.N."/>
            <person name="Grigoriev I.V."/>
            <person name="Debuchy R."/>
            <person name="Gladieux P."/>
            <person name="Hiltunen Thoren M."/>
            <person name="Johannesson H."/>
        </authorList>
    </citation>
    <scope>NUCLEOTIDE SEQUENCE</scope>
    <source>
        <strain evidence="2">CBS 955.72</strain>
    </source>
</reference>
<accession>A0AAJ0MKG2</accession>
<organism evidence="2 3">
    <name type="scientific">Lasiosphaeria hispida</name>
    <dbReference type="NCBI Taxonomy" id="260671"/>
    <lineage>
        <taxon>Eukaryota</taxon>
        <taxon>Fungi</taxon>
        <taxon>Dikarya</taxon>
        <taxon>Ascomycota</taxon>
        <taxon>Pezizomycotina</taxon>
        <taxon>Sordariomycetes</taxon>
        <taxon>Sordariomycetidae</taxon>
        <taxon>Sordariales</taxon>
        <taxon>Lasiosphaeriaceae</taxon>
        <taxon>Lasiosphaeria</taxon>
    </lineage>
</organism>
<evidence type="ECO:0000313" key="2">
    <source>
        <dbReference type="EMBL" id="KAK3363784.1"/>
    </source>
</evidence>
<protein>
    <submittedName>
        <fullName evidence="2">Uncharacterized protein</fullName>
    </submittedName>
</protein>
<sequence>MSRRLHHRPRASPKPTTNNNHHAPAIRWRHEESSSFARHASQPLSARPPPVARESRLAHSRADDLADLLNSSRISSISQPGGGGSCPTTPRFKPVMAGAAEAADGSKWSVQG</sequence>
<dbReference type="AlphaFoldDB" id="A0AAJ0MKG2"/>
<feature type="compositionally biased region" description="Basic residues" evidence="1">
    <location>
        <begin position="1"/>
        <end position="11"/>
    </location>
</feature>
<dbReference type="Proteomes" id="UP001275084">
    <property type="component" value="Unassembled WGS sequence"/>
</dbReference>
<evidence type="ECO:0000256" key="1">
    <source>
        <dbReference type="SAM" id="MobiDB-lite"/>
    </source>
</evidence>
<feature type="compositionally biased region" description="Basic and acidic residues" evidence="1">
    <location>
        <begin position="53"/>
        <end position="64"/>
    </location>
</feature>
<reference evidence="2" key="2">
    <citation type="submission" date="2023-06" db="EMBL/GenBank/DDBJ databases">
        <authorList>
            <consortium name="Lawrence Berkeley National Laboratory"/>
            <person name="Haridas S."/>
            <person name="Hensen N."/>
            <person name="Bonometti L."/>
            <person name="Westerberg I."/>
            <person name="Brannstrom I.O."/>
            <person name="Guillou S."/>
            <person name="Cros-Aarteil S."/>
            <person name="Calhoun S."/>
            <person name="Kuo A."/>
            <person name="Mondo S."/>
            <person name="Pangilinan J."/>
            <person name="Riley R."/>
            <person name="Labutti K."/>
            <person name="Andreopoulos B."/>
            <person name="Lipzen A."/>
            <person name="Chen C."/>
            <person name="Yanf M."/>
            <person name="Daum C."/>
            <person name="Ng V."/>
            <person name="Clum A."/>
            <person name="Steindorff A."/>
            <person name="Ohm R."/>
            <person name="Martin F."/>
            <person name="Silar P."/>
            <person name="Natvig D."/>
            <person name="Lalanne C."/>
            <person name="Gautier V."/>
            <person name="Ament-Velasquez S.L."/>
            <person name="Kruys A."/>
            <person name="Hutchinson M.I."/>
            <person name="Powell A.J."/>
            <person name="Barry K."/>
            <person name="Miller A.N."/>
            <person name="Grigoriev I.V."/>
            <person name="Debuchy R."/>
            <person name="Gladieux P."/>
            <person name="Thoren M.H."/>
            <person name="Johannesson H."/>
        </authorList>
    </citation>
    <scope>NUCLEOTIDE SEQUENCE</scope>
    <source>
        <strain evidence="2">CBS 955.72</strain>
    </source>
</reference>
<comment type="caution">
    <text evidence="2">The sequence shown here is derived from an EMBL/GenBank/DDBJ whole genome shotgun (WGS) entry which is preliminary data.</text>
</comment>
<evidence type="ECO:0000313" key="3">
    <source>
        <dbReference type="Proteomes" id="UP001275084"/>
    </source>
</evidence>
<name>A0AAJ0MKG2_9PEZI</name>
<feature type="region of interest" description="Disordered" evidence="1">
    <location>
        <begin position="1"/>
        <end position="112"/>
    </location>
</feature>
<gene>
    <name evidence="2" type="ORF">B0T25DRAFT_562767</name>
</gene>
<dbReference type="EMBL" id="JAUIQD010000001">
    <property type="protein sequence ID" value="KAK3363784.1"/>
    <property type="molecule type" value="Genomic_DNA"/>
</dbReference>
<proteinExistence type="predicted"/>